<dbReference type="InterPro" id="IPR011017">
    <property type="entry name" value="TRASH_dom"/>
</dbReference>
<evidence type="ECO:0000256" key="4">
    <source>
        <dbReference type="ARBA" id="ARBA00022833"/>
    </source>
</evidence>
<keyword evidence="3" id="KW-0863">Zinc-finger</keyword>
<dbReference type="UCSC" id="uc008uum.1">
    <property type="organism name" value="mouse"/>
</dbReference>
<evidence type="ECO:0000313" key="7">
    <source>
        <dbReference type="MGI" id="MGI:106505"/>
    </source>
</evidence>
<evidence type="ECO:0000313" key="6">
    <source>
        <dbReference type="EMBL" id="BAC28953.1"/>
    </source>
</evidence>
<dbReference type="MGI" id="MGI:106505">
    <property type="gene designation" value="Zmym6"/>
</dbReference>
<reference evidence="6" key="7">
    <citation type="journal article" date="2005" name="Science">
        <title>The Transcriptional Landscape of the Mammalian Genome.</title>
        <authorList>
            <consortium name="The FANTOM Consortium"/>
            <consortium name="Riken Genome Exploration Research Group and Genome Science Group (Genome Network Project Core Group)"/>
        </authorList>
    </citation>
    <scope>NUCLEOTIDE SEQUENCE</scope>
    <source>
        <strain evidence="6">C57BL/6J</strain>
        <tissue evidence="6">Embryonic body between diaphragm region and neck</tissue>
    </source>
</reference>
<reference evidence="6" key="4">
    <citation type="journal article" date="2001" name="Nature">
        <title>Functional annotation of a full-length mouse cDNA collection.</title>
        <authorList>
            <consortium name="The RIKEN Genome Exploration Research Group Phase II Team and the FANTOM Consortium"/>
        </authorList>
    </citation>
    <scope>NUCLEOTIDE SEQUENCE</scope>
    <source>
        <strain evidence="6">C57BL/6J</strain>
        <tissue evidence="6">Embryonic body between diaphragm region and neck</tissue>
    </source>
</reference>
<dbReference type="AlphaFoldDB" id="Q8BS56"/>
<proteinExistence type="evidence at transcript level"/>
<evidence type="ECO:0000256" key="3">
    <source>
        <dbReference type="ARBA" id="ARBA00022771"/>
    </source>
</evidence>
<dbReference type="GO" id="GO:0008270">
    <property type="term" value="F:zinc ion binding"/>
    <property type="evidence" value="ECO:0007669"/>
    <property type="project" value="UniProtKB-KW"/>
</dbReference>
<dbReference type="InterPro" id="IPR010507">
    <property type="entry name" value="Znf_MYM"/>
</dbReference>
<keyword evidence="1" id="KW-0479">Metal-binding</keyword>
<dbReference type="Pfam" id="PF06467">
    <property type="entry name" value="zf-FCS"/>
    <property type="match status" value="1"/>
</dbReference>
<feature type="domain" description="TRASH" evidence="5">
    <location>
        <begin position="23"/>
        <end position="58"/>
    </location>
</feature>
<dbReference type="InterPro" id="IPR051284">
    <property type="entry name" value="ZnF_MYMT-QRICH1"/>
</dbReference>
<reference evidence="6" key="2">
    <citation type="journal article" date="2000" name="Genome Res.">
        <title>Normalization and subtraction of cap-trapper-selected cDNAs to prepare full-length cDNA libraries for rapid discovery of new genes.</title>
        <authorList>
            <person name="Carninci P."/>
            <person name="Shibata Y."/>
            <person name="Hayatsu N."/>
            <person name="Sugahara Y."/>
            <person name="Shibata K."/>
            <person name="Itoh M."/>
            <person name="Konno H."/>
            <person name="Okazaki Y."/>
            <person name="Muramatsu M."/>
            <person name="Hayashizaki Y."/>
        </authorList>
    </citation>
    <scope>NUCLEOTIDE SEQUENCE</scope>
    <source>
        <strain evidence="6">C57BL/6J</strain>
        <tissue evidence="6">Embryonic body between diaphragm region and neck</tissue>
    </source>
</reference>
<keyword evidence="2" id="KW-0677">Repeat</keyword>
<accession>Q8BS56</accession>
<evidence type="ECO:0000256" key="2">
    <source>
        <dbReference type="ARBA" id="ARBA00022737"/>
    </source>
</evidence>
<dbReference type="PANTHER" id="PTHR45736:SF9">
    <property type="entry name" value="ZINC FINGER MYM-TYPE PROTEIN 6"/>
    <property type="match status" value="1"/>
</dbReference>
<feature type="domain" description="TRASH" evidence="5">
    <location>
        <begin position="66"/>
        <end position="104"/>
    </location>
</feature>
<protein>
    <recommendedName>
        <fullName evidence="5">TRASH domain-containing protein</fullName>
    </recommendedName>
</protein>
<reference evidence="6" key="1">
    <citation type="journal article" date="1999" name="Methods Enzymol.">
        <title>High-efficiency full-length cDNA cloning.</title>
        <authorList>
            <person name="Carninci P."/>
            <person name="Hayashizaki Y."/>
        </authorList>
    </citation>
    <scope>NUCLEOTIDE SEQUENCE</scope>
    <source>
        <strain evidence="6">C57BL/6J</strain>
        <tissue evidence="6">Embryonic body between diaphragm region and neck</tissue>
    </source>
</reference>
<reference evidence="6" key="6">
    <citation type="journal article" date="2002" name="Nature">
        <title>Analysis of the mouse transcriptome based on functional annotation of 60,770 full-length cDNAs.</title>
        <authorList>
            <consortium name="The FANTOM Consortium and the RIKEN Genome Exploration Research Group Phase I and II Team"/>
        </authorList>
    </citation>
    <scope>NUCLEOTIDE SEQUENCE</scope>
    <source>
        <strain evidence="6">C57BL/6J</strain>
        <tissue evidence="6">Embryonic body between diaphragm region and neck</tissue>
    </source>
</reference>
<evidence type="ECO:0000259" key="5">
    <source>
        <dbReference type="SMART" id="SM00746"/>
    </source>
</evidence>
<dbReference type="PANTHER" id="PTHR45736">
    <property type="entry name" value="ZINC FINGER MYM-TYPE PROTEIN"/>
    <property type="match status" value="1"/>
</dbReference>
<reference evidence="6" key="8">
    <citation type="journal article" date="2005" name="Science">
        <title>Antisense Transcription in the Mammalian Transcriptome.</title>
        <authorList>
            <consortium name="RIKEN Genome Exploration Research Group and Genome Science Group (Genome Network Project Core Group) and the FANTOM Consortium"/>
        </authorList>
    </citation>
    <scope>NUCLEOTIDE SEQUENCE</scope>
    <source>
        <strain evidence="6">C57BL/6J</strain>
        <tissue evidence="6">Embryonic body between diaphragm region and neck</tissue>
    </source>
</reference>
<sequence length="156" mass="17985">MFMFCSKACCDEYKRQNKVKALCDYCKLQKTIEDTVRFSGIDKPFCSEVCKVLSARDFGERWGSYCKTCSYCLQTSANFVENQLEGKLQVFCCEDCMSKFTALLHQVNRTCSLSYFEINANQFQVKYVQITWEKMYLEFGISGGLFPHHPGVGARI</sequence>
<dbReference type="SMART" id="SM00746">
    <property type="entry name" value="TRASH"/>
    <property type="match status" value="2"/>
</dbReference>
<reference evidence="6" key="3">
    <citation type="journal article" date="2000" name="Genome Res.">
        <title>RIKEN integrated sequence analysis (RISA) system--384-format sequencing pipeline with 384 multicapillary sequencer.</title>
        <authorList>
            <person name="Shibata K."/>
            <person name="Itoh M."/>
            <person name="Aizawa K."/>
            <person name="Nagaoka S."/>
            <person name="Sasaki N."/>
            <person name="Carninci P."/>
            <person name="Konno H."/>
            <person name="Akiyama J."/>
            <person name="Nishi K."/>
            <person name="Kitsunai T."/>
            <person name="Tashiro H."/>
            <person name="Itoh M."/>
            <person name="Sumi N."/>
            <person name="Ishii Y."/>
            <person name="Nakamura S."/>
            <person name="Hazama M."/>
            <person name="Nishine T."/>
            <person name="Harada A."/>
            <person name="Yamamoto R."/>
            <person name="Matsumoto H."/>
            <person name="Sakaguchi S."/>
            <person name="Ikegami T."/>
            <person name="Kashiwagi K."/>
            <person name="Fujiwake S."/>
            <person name="Inoue K."/>
            <person name="Togawa Y."/>
            <person name="Izawa M."/>
            <person name="Ohara E."/>
            <person name="Watahiki M."/>
            <person name="Yoneda Y."/>
            <person name="Ishikawa T."/>
            <person name="Ozawa K."/>
            <person name="Tanaka T."/>
            <person name="Matsuura S."/>
            <person name="Kawai J."/>
            <person name="Okazaki Y."/>
            <person name="Muramatsu M."/>
            <person name="Inoue Y."/>
            <person name="Kira A."/>
            <person name="Hayashizaki Y."/>
        </authorList>
    </citation>
    <scope>NUCLEOTIDE SEQUENCE</scope>
    <source>
        <strain evidence="6">C57BL/6J</strain>
        <tissue evidence="6">Embryonic body between diaphragm region and neck</tissue>
    </source>
</reference>
<gene>
    <name evidence="7" type="primary">Zmym6</name>
    <name evidence="7" type="synonym">D4Wsu24e</name>
    <name evidence="7" type="synonym">Zfp258</name>
</gene>
<reference evidence="6" key="5">
    <citation type="submission" date="2001-07" db="EMBL/GenBank/DDBJ databases">
        <authorList>
            <person name="Adachi J."/>
            <person name="Aizawa K."/>
            <person name="Akimura T."/>
            <person name="Arakawa T."/>
            <person name="Bono H."/>
            <person name="Carninci P."/>
            <person name="Fukuda S."/>
            <person name="Furuno M."/>
            <person name="Hanagaki T."/>
            <person name="Hara A."/>
            <person name="Hashizume W."/>
            <person name="Hayashida K."/>
            <person name="Hayatsu N."/>
            <person name="Hiramoto K."/>
            <person name="Hiraoka T."/>
            <person name="Hirozane T."/>
            <person name="Hori F."/>
            <person name="Imotani K."/>
            <person name="Ishii Y."/>
            <person name="Itoh M."/>
            <person name="Kagawa I."/>
            <person name="Kasukawa T."/>
            <person name="Katoh H."/>
            <person name="Kawai J."/>
            <person name="Kojima Y."/>
            <person name="Kondo S."/>
            <person name="Konno H."/>
            <person name="Kouda M."/>
            <person name="Koya S."/>
            <person name="Kurihara C."/>
            <person name="Matsuyama T."/>
            <person name="Miyazaki A."/>
            <person name="Murata M."/>
            <person name="Nakamura M."/>
            <person name="Nishi K."/>
            <person name="Nomura K."/>
            <person name="Numazaki R."/>
            <person name="Ohno M."/>
            <person name="Ohsato N."/>
            <person name="Okazaki Y."/>
            <person name="Saito R."/>
            <person name="Saitoh H."/>
            <person name="Sakai C."/>
            <person name="Sakai K."/>
            <person name="Sakazume N."/>
            <person name="Sano H."/>
            <person name="Sasaki D."/>
            <person name="Shibata K."/>
            <person name="Shinagawa A."/>
            <person name="Shiraki T."/>
            <person name="Sogabe Y."/>
            <person name="Tagami M."/>
            <person name="Tagawa A."/>
            <person name="Takahashi F."/>
            <person name="Takaku-Akahira S."/>
            <person name="Takeda Y."/>
            <person name="Tanaka T."/>
            <person name="Tomaru A."/>
            <person name="Toya T."/>
            <person name="Yasunishi A."/>
            <person name="Muramatsu M."/>
            <person name="Hayashizaki Y."/>
        </authorList>
    </citation>
    <scope>NUCLEOTIDE SEQUENCE</scope>
    <source>
        <strain evidence="6">C57BL/6J</strain>
        <tissue evidence="6">Embryonic body between diaphragm region and neck</tissue>
    </source>
</reference>
<evidence type="ECO:0000256" key="1">
    <source>
        <dbReference type="ARBA" id="ARBA00022723"/>
    </source>
</evidence>
<name>Q8BS56_MOUSE</name>
<keyword evidence="4" id="KW-0862">Zinc</keyword>
<dbReference type="EMBL" id="AK035122">
    <property type="protein sequence ID" value="BAC28953.1"/>
    <property type="molecule type" value="mRNA"/>
</dbReference>
<organism evidence="6">
    <name type="scientific">Mus musculus</name>
    <name type="common">Mouse</name>
    <dbReference type="NCBI Taxonomy" id="10090"/>
    <lineage>
        <taxon>Eukaryota</taxon>
        <taxon>Metazoa</taxon>
        <taxon>Chordata</taxon>
        <taxon>Craniata</taxon>
        <taxon>Vertebrata</taxon>
        <taxon>Euteleostomi</taxon>
        <taxon>Mammalia</taxon>
        <taxon>Eutheria</taxon>
        <taxon>Euarchontoglires</taxon>
        <taxon>Glires</taxon>
        <taxon>Rodentia</taxon>
        <taxon>Myomorpha</taxon>
        <taxon>Muroidea</taxon>
        <taxon>Muridae</taxon>
        <taxon>Murinae</taxon>
        <taxon>Mus</taxon>
        <taxon>Mus</taxon>
    </lineage>
</organism>
<dbReference type="AGR" id="MGI:106505"/>